<gene>
    <name evidence="1" type="ORF">FSB_LOCUS2178</name>
</gene>
<proteinExistence type="predicted"/>
<protein>
    <submittedName>
        <fullName evidence="1">Uncharacterized protein</fullName>
    </submittedName>
</protein>
<dbReference type="AlphaFoldDB" id="A0A2N9E5T7"/>
<reference evidence="1" key="1">
    <citation type="submission" date="2018-02" db="EMBL/GenBank/DDBJ databases">
        <authorList>
            <person name="Cohen D.B."/>
            <person name="Kent A.D."/>
        </authorList>
    </citation>
    <scope>NUCLEOTIDE SEQUENCE</scope>
</reference>
<sequence>MVANLAWGGDELVVGGCDGVGYGLGGWEVKRSWFTVWFGWKGGYGLRWP</sequence>
<dbReference type="EMBL" id="OIVN01000102">
    <property type="protein sequence ID" value="SPC74296.1"/>
    <property type="molecule type" value="Genomic_DNA"/>
</dbReference>
<name>A0A2N9E5T7_FAGSY</name>
<accession>A0A2N9E5T7</accession>
<evidence type="ECO:0000313" key="1">
    <source>
        <dbReference type="EMBL" id="SPC74296.1"/>
    </source>
</evidence>
<organism evidence="1">
    <name type="scientific">Fagus sylvatica</name>
    <name type="common">Beechnut</name>
    <dbReference type="NCBI Taxonomy" id="28930"/>
    <lineage>
        <taxon>Eukaryota</taxon>
        <taxon>Viridiplantae</taxon>
        <taxon>Streptophyta</taxon>
        <taxon>Embryophyta</taxon>
        <taxon>Tracheophyta</taxon>
        <taxon>Spermatophyta</taxon>
        <taxon>Magnoliopsida</taxon>
        <taxon>eudicotyledons</taxon>
        <taxon>Gunneridae</taxon>
        <taxon>Pentapetalae</taxon>
        <taxon>rosids</taxon>
        <taxon>fabids</taxon>
        <taxon>Fagales</taxon>
        <taxon>Fagaceae</taxon>
        <taxon>Fagus</taxon>
    </lineage>
</organism>